<gene>
    <name evidence="25" type="ORF">NC99_13850</name>
</gene>
<dbReference type="PANTHER" id="PTHR11136:SF0">
    <property type="entry name" value="DIHYDROFOLATE SYNTHETASE-RELATED"/>
    <property type="match status" value="1"/>
</dbReference>
<protein>
    <recommendedName>
        <fullName evidence="8">Dihydrofolate synthase/folylpolyglutamate synthase</fullName>
        <ecNumber evidence="6">6.3.2.12</ecNumber>
        <ecNumber evidence="7">6.3.2.17</ecNumber>
    </recommendedName>
    <alternativeName>
        <fullName evidence="17">Folylpoly-gamma-glutamate synthetase-dihydrofolate synthetase</fullName>
    </alternativeName>
    <alternativeName>
        <fullName evidence="15">Folylpolyglutamate synthetase</fullName>
    </alternativeName>
    <alternativeName>
        <fullName evidence="16">Tetrahydrofolylpolyglutamate synthase</fullName>
    </alternativeName>
</protein>
<dbReference type="STRING" id="1409788.NC99_13850"/>
<dbReference type="Pfam" id="PF02875">
    <property type="entry name" value="Mur_ligase_C"/>
    <property type="match status" value="1"/>
</dbReference>
<evidence type="ECO:0000256" key="22">
    <source>
        <dbReference type="PIRNR" id="PIRNR001563"/>
    </source>
</evidence>
<reference evidence="26" key="1">
    <citation type="submission" date="2015-07" db="EMBL/GenBank/DDBJ databases">
        <title>Genome sequencing of Sunxiuqinia dokdonensis strain SK.</title>
        <authorList>
            <person name="Ahn S."/>
            <person name="Kim B.-C."/>
        </authorList>
    </citation>
    <scope>NUCLEOTIDE SEQUENCE [LARGE SCALE GENOMIC DNA]</scope>
    <source>
        <strain evidence="26">SK</strain>
    </source>
</reference>
<dbReference type="NCBIfam" id="TIGR01499">
    <property type="entry name" value="folC"/>
    <property type="match status" value="1"/>
</dbReference>
<evidence type="ECO:0000256" key="21">
    <source>
        <dbReference type="ARBA" id="ARBA00049161"/>
    </source>
</evidence>
<evidence type="ECO:0000256" key="3">
    <source>
        <dbReference type="ARBA" id="ARBA00004799"/>
    </source>
</evidence>
<dbReference type="Proteomes" id="UP000036958">
    <property type="component" value="Unassembled WGS sequence"/>
</dbReference>
<comment type="function">
    <text evidence="2">Functions in two distinct reactions of the de novo folate biosynthetic pathway. Catalyzes the addition of a glutamate residue to dihydropteroate (7,8-dihydropteroate or H2Pte) to form dihydrofolate (7,8-dihydrofolate monoglutamate or H2Pte-Glu). Also catalyzes successive additions of L-glutamate to tetrahydrofolate or 10-formyltetrahydrofolate or 5,10-methylenetetrahydrofolate, leading to folylpolyglutamate derivatives.</text>
</comment>
<evidence type="ECO:0000256" key="16">
    <source>
        <dbReference type="ARBA" id="ARBA00030592"/>
    </source>
</evidence>
<evidence type="ECO:0000256" key="8">
    <source>
        <dbReference type="ARBA" id="ARBA00019357"/>
    </source>
</evidence>
<dbReference type="Gene3D" id="3.40.1190.10">
    <property type="entry name" value="Mur-like, catalytic domain"/>
    <property type="match status" value="1"/>
</dbReference>
<name>A0A0L8VC98_9BACT</name>
<evidence type="ECO:0000256" key="1">
    <source>
        <dbReference type="ARBA" id="ARBA00001946"/>
    </source>
</evidence>
<evidence type="ECO:0000256" key="14">
    <source>
        <dbReference type="ARBA" id="ARBA00022909"/>
    </source>
</evidence>
<evidence type="ECO:0000256" key="15">
    <source>
        <dbReference type="ARBA" id="ARBA00030048"/>
    </source>
</evidence>
<dbReference type="Gene3D" id="3.90.190.20">
    <property type="entry name" value="Mur ligase, C-terminal domain"/>
    <property type="match status" value="1"/>
</dbReference>
<dbReference type="InterPro" id="IPR013221">
    <property type="entry name" value="Mur_ligase_cen"/>
</dbReference>
<dbReference type="InterPro" id="IPR036565">
    <property type="entry name" value="Mur-like_cat_sf"/>
</dbReference>
<dbReference type="GO" id="GO:0046656">
    <property type="term" value="P:folic acid biosynthetic process"/>
    <property type="evidence" value="ECO:0007669"/>
    <property type="project" value="UniProtKB-KW"/>
</dbReference>
<evidence type="ECO:0000256" key="4">
    <source>
        <dbReference type="ARBA" id="ARBA00005150"/>
    </source>
</evidence>
<evidence type="ECO:0000256" key="17">
    <source>
        <dbReference type="ARBA" id="ARBA00032510"/>
    </source>
</evidence>
<evidence type="ECO:0000256" key="6">
    <source>
        <dbReference type="ARBA" id="ARBA00013023"/>
    </source>
</evidence>
<dbReference type="InterPro" id="IPR036615">
    <property type="entry name" value="Mur_ligase_C_dom_sf"/>
</dbReference>
<evidence type="ECO:0000256" key="10">
    <source>
        <dbReference type="ARBA" id="ARBA00022723"/>
    </source>
</evidence>
<evidence type="ECO:0000256" key="9">
    <source>
        <dbReference type="ARBA" id="ARBA00022598"/>
    </source>
</evidence>
<feature type="domain" description="Mur ligase C-terminal" evidence="23">
    <location>
        <begin position="307"/>
        <end position="424"/>
    </location>
</feature>
<accession>A0A0L8VC98</accession>
<dbReference type="PROSITE" id="PS01011">
    <property type="entry name" value="FOLYLPOLYGLU_SYNT_1"/>
    <property type="match status" value="1"/>
</dbReference>
<proteinExistence type="inferred from homology"/>
<dbReference type="PANTHER" id="PTHR11136">
    <property type="entry name" value="FOLYLPOLYGLUTAMATE SYNTHASE-RELATED"/>
    <property type="match status" value="1"/>
</dbReference>
<keyword evidence="9 22" id="KW-0436">Ligase</keyword>
<keyword evidence="10" id="KW-0479">Metal-binding</keyword>
<comment type="similarity">
    <text evidence="5 22">Belongs to the folylpolyglutamate synthase family.</text>
</comment>
<dbReference type="SUPFAM" id="SSF53623">
    <property type="entry name" value="MurD-like peptide ligases, catalytic domain"/>
    <property type="match status" value="1"/>
</dbReference>
<comment type="pathway">
    <text evidence="4">Cofactor biosynthesis; tetrahydrofolylpolyglutamate biosynthesis.</text>
</comment>
<dbReference type="GO" id="GO:0046872">
    <property type="term" value="F:metal ion binding"/>
    <property type="evidence" value="ECO:0007669"/>
    <property type="project" value="UniProtKB-KW"/>
</dbReference>
<dbReference type="AlphaFoldDB" id="A0A0L8VC98"/>
<dbReference type="SUPFAM" id="SSF53244">
    <property type="entry name" value="MurD-like peptide ligases, peptide-binding domain"/>
    <property type="match status" value="1"/>
</dbReference>
<dbReference type="PATRIC" id="fig|1409788.3.peg.1409"/>
<comment type="catalytic activity">
    <reaction evidence="18">
        <text>(6S)-5,6,7,8-tetrahydrofolyl-(gamma-L-Glu)(n) + L-glutamate + ATP = (6S)-5,6,7,8-tetrahydrofolyl-(gamma-L-Glu)(n+1) + ADP + phosphate + H(+)</text>
        <dbReference type="Rhea" id="RHEA:10580"/>
        <dbReference type="Rhea" id="RHEA-COMP:14738"/>
        <dbReference type="Rhea" id="RHEA-COMP:14740"/>
        <dbReference type="ChEBI" id="CHEBI:15378"/>
        <dbReference type="ChEBI" id="CHEBI:29985"/>
        <dbReference type="ChEBI" id="CHEBI:30616"/>
        <dbReference type="ChEBI" id="CHEBI:43474"/>
        <dbReference type="ChEBI" id="CHEBI:141005"/>
        <dbReference type="ChEBI" id="CHEBI:456216"/>
        <dbReference type="EC" id="6.3.2.17"/>
    </reaction>
</comment>
<dbReference type="FunFam" id="3.40.1190.10:FF:000011">
    <property type="entry name" value="Folylpolyglutamate synthase/dihydrofolate synthase"/>
    <property type="match status" value="1"/>
</dbReference>
<dbReference type="InterPro" id="IPR001645">
    <property type="entry name" value="Folylpolyglutamate_synth"/>
</dbReference>
<comment type="catalytic activity">
    <reaction evidence="21">
        <text>7,8-dihydropteroate + L-glutamate + ATP = 7,8-dihydrofolate + ADP + phosphate + H(+)</text>
        <dbReference type="Rhea" id="RHEA:23584"/>
        <dbReference type="ChEBI" id="CHEBI:15378"/>
        <dbReference type="ChEBI" id="CHEBI:17839"/>
        <dbReference type="ChEBI" id="CHEBI:29985"/>
        <dbReference type="ChEBI" id="CHEBI:30616"/>
        <dbReference type="ChEBI" id="CHEBI:43474"/>
        <dbReference type="ChEBI" id="CHEBI:57451"/>
        <dbReference type="ChEBI" id="CHEBI:456216"/>
        <dbReference type="EC" id="6.3.2.12"/>
    </reaction>
</comment>
<dbReference type="OrthoDB" id="9809356at2"/>
<evidence type="ECO:0000256" key="7">
    <source>
        <dbReference type="ARBA" id="ARBA00013025"/>
    </source>
</evidence>
<dbReference type="GO" id="GO:0005524">
    <property type="term" value="F:ATP binding"/>
    <property type="evidence" value="ECO:0007669"/>
    <property type="project" value="UniProtKB-KW"/>
</dbReference>
<evidence type="ECO:0000256" key="12">
    <source>
        <dbReference type="ARBA" id="ARBA00022840"/>
    </source>
</evidence>
<evidence type="ECO:0000256" key="20">
    <source>
        <dbReference type="ARBA" id="ARBA00049035"/>
    </source>
</evidence>
<dbReference type="EC" id="6.3.2.12" evidence="6"/>
<evidence type="ECO:0000313" key="25">
    <source>
        <dbReference type="EMBL" id="KOH45797.1"/>
    </source>
</evidence>
<dbReference type="EMBL" id="LGIA01000070">
    <property type="protein sequence ID" value="KOH45797.1"/>
    <property type="molecule type" value="Genomic_DNA"/>
</dbReference>
<evidence type="ECO:0000259" key="24">
    <source>
        <dbReference type="Pfam" id="PF08245"/>
    </source>
</evidence>
<evidence type="ECO:0000313" key="26">
    <source>
        <dbReference type="Proteomes" id="UP000036958"/>
    </source>
</evidence>
<sequence>MTSYKHTLDFLYTRLPMYQRTGPAAYKDTLENTLVLDELFGFPHRNFKSVHVAGTNGKGSSSHLLASVLQEAGYKVGLYTSPHLIDFRERIKINGEMISEEAVVAFVDQFIKMNETAQLEPSFFEITVAMAFDYFRNQKVDIAMIEVGLGGRLDSTNIIRPEVSLITNISLDHTALLGNTIEKIALEKAGIIKESIPVVVSESNNMYNHVFEATAREKQSPIYFADQQFQSGYSMRLPEGKQVFYFNKIGQLAYPDLKMDLLGNYQRKNAAGVLKTIELLQEKGWTIENKAIYEGFSNASKNTGLRGRWEVVGNNPLMVCDTAHNAAGLTDVAAQIEATPWKALHFVLGMVNDKNLDQALAVLPKEANYLFTQAKIPRALPAPDLAAQAATFGLRGQVIDSVPEAVAKARSQAQPEDLIFIGGSTFVVADYFS</sequence>
<keyword evidence="14" id="KW-0289">Folate biosynthesis</keyword>
<evidence type="ECO:0000256" key="19">
    <source>
        <dbReference type="ARBA" id="ARBA00047808"/>
    </source>
</evidence>
<comment type="catalytic activity">
    <reaction evidence="19">
        <text>10-formyltetrahydrofolyl-(gamma-L-Glu)(n) + L-glutamate + ATP = 10-formyltetrahydrofolyl-(gamma-L-Glu)(n+1) + ADP + phosphate + H(+)</text>
        <dbReference type="Rhea" id="RHEA:51904"/>
        <dbReference type="Rhea" id="RHEA-COMP:13088"/>
        <dbReference type="Rhea" id="RHEA-COMP:14300"/>
        <dbReference type="ChEBI" id="CHEBI:15378"/>
        <dbReference type="ChEBI" id="CHEBI:29985"/>
        <dbReference type="ChEBI" id="CHEBI:30616"/>
        <dbReference type="ChEBI" id="CHEBI:43474"/>
        <dbReference type="ChEBI" id="CHEBI:134413"/>
        <dbReference type="ChEBI" id="CHEBI:456216"/>
        <dbReference type="EC" id="6.3.2.17"/>
    </reaction>
</comment>
<evidence type="ECO:0000256" key="18">
    <source>
        <dbReference type="ARBA" id="ARBA00047493"/>
    </source>
</evidence>
<evidence type="ECO:0000259" key="23">
    <source>
        <dbReference type="Pfam" id="PF02875"/>
    </source>
</evidence>
<keyword evidence="26" id="KW-1185">Reference proteome</keyword>
<keyword evidence="13" id="KW-0460">Magnesium</keyword>
<dbReference type="InterPro" id="IPR004101">
    <property type="entry name" value="Mur_ligase_C"/>
</dbReference>
<evidence type="ECO:0000256" key="5">
    <source>
        <dbReference type="ARBA" id="ARBA00008276"/>
    </source>
</evidence>
<organism evidence="25 26">
    <name type="scientific">Sunxiuqinia dokdonensis</name>
    <dbReference type="NCBI Taxonomy" id="1409788"/>
    <lineage>
        <taxon>Bacteria</taxon>
        <taxon>Pseudomonadati</taxon>
        <taxon>Bacteroidota</taxon>
        <taxon>Bacteroidia</taxon>
        <taxon>Marinilabiliales</taxon>
        <taxon>Prolixibacteraceae</taxon>
        <taxon>Sunxiuqinia</taxon>
    </lineage>
</organism>
<dbReference type="Pfam" id="PF08245">
    <property type="entry name" value="Mur_ligase_M"/>
    <property type="match status" value="1"/>
</dbReference>
<dbReference type="GO" id="GO:0005737">
    <property type="term" value="C:cytoplasm"/>
    <property type="evidence" value="ECO:0007669"/>
    <property type="project" value="TreeGrafter"/>
</dbReference>
<comment type="cofactor">
    <cofactor evidence="1">
        <name>Mg(2+)</name>
        <dbReference type="ChEBI" id="CHEBI:18420"/>
    </cofactor>
</comment>
<evidence type="ECO:0000256" key="2">
    <source>
        <dbReference type="ARBA" id="ARBA00002714"/>
    </source>
</evidence>
<dbReference type="EC" id="6.3.2.17" evidence="7"/>
<comment type="caution">
    <text evidence="25">The sequence shown here is derived from an EMBL/GenBank/DDBJ whole genome shotgun (WGS) entry which is preliminary data.</text>
</comment>
<dbReference type="GO" id="GO:0004326">
    <property type="term" value="F:tetrahydrofolylpolyglutamate synthase activity"/>
    <property type="evidence" value="ECO:0007669"/>
    <property type="project" value="UniProtKB-EC"/>
</dbReference>
<evidence type="ECO:0000256" key="11">
    <source>
        <dbReference type="ARBA" id="ARBA00022741"/>
    </source>
</evidence>
<feature type="domain" description="Mur ligase central" evidence="24">
    <location>
        <begin position="52"/>
        <end position="274"/>
    </location>
</feature>
<dbReference type="InterPro" id="IPR018109">
    <property type="entry name" value="Folylpolyglutamate_synth_CS"/>
</dbReference>
<keyword evidence="12 22" id="KW-0067">ATP-binding</keyword>
<dbReference type="PROSITE" id="PS01012">
    <property type="entry name" value="FOLYLPOLYGLU_SYNT_2"/>
    <property type="match status" value="1"/>
</dbReference>
<dbReference type="GO" id="GO:0008841">
    <property type="term" value="F:dihydrofolate synthase activity"/>
    <property type="evidence" value="ECO:0007669"/>
    <property type="project" value="UniProtKB-EC"/>
</dbReference>
<evidence type="ECO:0000256" key="13">
    <source>
        <dbReference type="ARBA" id="ARBA00022842"/>
    </source>
</evidence>
<keyword evidence="11 22" id="KW-0547">Nucleotide-binding</keyword>
<dbReference type="RefSeq" id="WP_053181019.1">
    <property type="nucleotide sequence ID" value="NZ_LGIA01000070.1"/>
</dbReference>
<comment type="pathway">
    <text evidence="3">Cofactor biosynthesis; tetrahydrofolate biosynthesis; 7,8-dihydrofolate from 2-amino-4-hydroxy-6-hydroxymethyl-7,8-dihydropteridine diphosphate and 4-aminobenzoate: step 2/2.</text>
</comment>
<dbReference type="PIRSF" id="PIRSF001563">
    <property type="entry name" value="Folylpolyglu_synth"/>
    <property type="match status" value="1"/>
</dbReference>
<comment type="catalytic activity">
    <reaction evidence="20">
        <text>(6R)-5,10-methylenetetrahydrofolyl-(gamma-L-Glu)(n) + L-glutamate + ATP = (6R)-5,10-methylenetetrahydrofolyl-(gamma-L-Glu)(n+1) + ADP + phosphate + H(+)</text>
        <dbReference type="Rhea" id="RHEA:51912"/>
        <dbReference type="Rhea" id="RHEA-COMP:13257"/>
        <dbReference type="Rhea" id="RHEA-COMP:13258"/>
        <dbReference type="ChEBI" id="CHEBI:15378"/>
        <dbReference type="ChEBI" id="CHEBI:29985"/>
        <dbReference type="ChEBI" id="CHEBI:30616"/>
        <dbReference type="ChEBI" id="CHEBI:43474"/>
        <dbReference type="ChEBI" id="CHEBI:136572"/>
        <dbReference type="ChEBI" id="CHEBI:456216"/>
        <dbReference type="EC" id="6.3.2.17"/>
    </reaction>
</comment>